<dbReference type="AlphaFoldDB" id="A0A2P2PEE3"/>
<sequence length="60" mass="7195">MLMKLISLEQHLIYYRQLHSSMLKFMGCETKSMISMSVRHCQYQISVTRHQFYGMNSLSF</sequence>
<protein>
    <submittedName>
        <fullName evidence="1">Uncharacterized protein</fullName>
    </submittedName>
</protein>
<dbReference type="EMBL" id="GGEC01072588">
    <property type="protein sequence ID" value="MBX53072.1"/>
    <property type="molecule type" value="Transcribed_RNA"/>
</dbReference>
<proteinExistence type="predicted"/>
<reference evidence="1" key="1">
    <citation type="submission" date="2018-02" db="EMBL/GenBank/DDBJ databases">
        <title>Rhizophora mucronata_Transcriptome.</title>
        <authorList>
            <person name="Meera S.P."/>
            <person name="Sreeshan A."/>
            <person name="Augustine A."/>
        </authorList>
    </citation>
    <scope>NUCLEOTIDE SEQUENCE</scope>
    <source>
        <tissue evidence="1">Leaf</tissue>
    </source>
</reference>
<accession>A0A2P2PEE3</accession>
<organism evidence="1">
    <name type="scientific">Rhizophora mucronata</name>
    <name type="common">Asiatic mangrove</name>
    <dbReference type="NCBI Taxonomy" id="61149"/>
    <lineage>
        <taxon>Eukaryota</taxon>
        <taxon>Viridiplantae</taxon>
        <taxon>Streptophyta</taxon>
        <taxon>Embryophyta</taxon>
        <taxon>Tracheophyta</taxon>
        <taxon>Spermatophyta</taxon>
        <taxon>Magnoliopsida</taxon>
        <taxon>eudicotyledons</taxon>
        <taxon>Gunneridae</taxon>
        <taxon>Pentapetalae</taxon>
        <taxon>rosids</taxon>
        <taxon>fabids</taxon>
        <taxon>Malpighiales</taxon>
        <taxon>Rhizophoraceae</taxon>
        <taxon>Rhizophora</taxon>
    </lineage>
</organism>
<name>A0A2P2PEE3_RHIMU</name>
<evidence type="ECO:0000313" key="1">
    <source>
        <dbReference type="EMBL" id="MBX53072.1"/>
    </source>
</evidence>